<organism evidence="2 3">
    <name type="scientific">Spongiactinospora rosea</name>
    <dbReference type="NCBI Taxonomy" id="2248750"/>
    <lineage>
        <taxon>Bacteria</taxon>
        <taxon>Bacillati</taxon>
        <taxon>Actinomycetota</taxon>
        <taxon>Actinomycetes</taxon>
        <taxon>Streptosporangiales</taxon>
        <taxon>Streptosporangiaceae</taxon>
        <taxon>Spongiactinospora</taxon>
    </lineage>
</organism>
<evidence type="ECO:0000313" key="3">
    <source>
        <dbReference type="Proteomes" id="UP000253303"/>
    </source>
</evidence>
<reference evidence="2 3" key="1">
    <citation type="submission" date="2018-06" db="EMBL/GenBank/DDBJ databases">
        <title>Sphaerisporangium craniellae sp. nov., isolated from a marine sponge in the South China Sea.</title>
        <authorList>
            <person name="Li L."/>
        </authorList>
    </citation>
    <scope>NUCLEOTIDE SEQUENCE [LARGE SCALE GENOMIC DNA]</scope>
    <source>
        <strain evidence="2 3">LHW63015</strain>
    </source>
</reference>
<keyword evidence="1" id="KW-1133">Transmembrane helix</keyword>
<protein>
    <submittedName>
        <fullName evidence="2">Uncharacterized protein</fullName>
    </submittedName>
</protein>
<feature type="transmembrane region" description="Helical" evidence="1">
    <location>
        <begin position="12"/>
        <end position="38"/>
    </location>
</feature>
<dbReference type="Proteomes" id="UP000253303">
    <property type="component" value="Unassembled WGS sequence"/>
</dbReference>
<accession>A0A366LL85</accession>
<keyword evidence="1" id="KW-0472">Membrane</keyword>
<name>A0A366LL85_9ACTN</name>
<dbReference type="EMBL" id="QMEY01000039">
    <property type="protein sequence ID" value="RBQ14054.1"/>
    <property type="molecule type" value="Genomic_DNA"/>
</dbReference>
<evidence type="ECO:0000256" key="1">
    <source>
        <dbReference type="SAM" id="Phobius"/>
    </source>
</evidence>
<evidence type="ECO:0000313" key="2">
    <source>
        <dbReference type="EMBL" id="RBQ14054.1"/>
    </source>
</evidence>
<proteinExistence type="predicted"/>
<dbReference type="AlphaFoldDB" id="A0A366LL85"/>
<dbReference type="RefSeq" id="WP_113986520.1">
    <property type="nucleotide sequence ID" value="NZ_QMEY01000039.1"/>
</dbReference>
<keyword evidence="1" id="KW-0812">Transmembrane</keyword>
<gene>
    <name evidence="2" type="ORF">DP939_42515</name>
</gene>
<keyword evidence="3" id="KW-1185">Reference proteome</keyword>
<sequence>MNPSEHSRPPRLTTGLLIAFLVLGVVGFVIVAVLYWHAASEPADSAPPRQPVLTTPQTARSAADGLAVGVQYVLP</sequence>
<comment type="caution">
    <text evidence="2">The sequence shown here is derived from an EMBL/GenBank/DDBJ whole genome shotgun (WGS) entry which is preliminary data.</text>
</comment>